<evidence type="ECO:0000256" key="1">
    <source>
        <dbReference type="ARBA" id="ARBA00001974"/>
    </source>
</evidence>
<keyword evidence="12" id="KW-0472">Membrane</keyword>
<evidence type="ECO:0000256" key="7">
    <source>
        <dbReference type="ARBA" id="ARBA00022729"/>
    </source>
</evidence>
<keyword evidence="17" id="KW-1185">Reference proteome</keyword>
<comment type="subunit">
    <text evidence="4">May function both as a monomer and a homodimer.</text>
</comment>
<keyword evidence="13" id="KW-1015">Disulfide bond</keyword>
<evidence type="ECO:0000256" key="6">
    <source>
        <dbReference type="ARBA" id="ARBA00022630"/>
    </source>
</evidence>
<evidence type="ECO:0000256" key="10">
    <source>
        <dbReference type="ARBA" id="ARBA00022982"/>
    </source>
</evidence>
<keyword evidence="5" id="KW-0813">Transport</keyword>
<reference evidence="16" key="1">
    <citation type="submission" date="2022-11" db="EMBL/GenBank/DDBJ databases">
        <title>Centuries of genome instability and evolution in soft-shell clam transmissible cancer (bioRxiv).</title>
        <authorList>
            <person name="Hart S.F.M."/>
            <person name="Yonemitsu M.A."/>
            <person name="Giersch R.M."/>
            <person name="Beal B.F."/>
            <person name="Arriagada G."/>
            <person name="Davis B.W."/>
            <person name="Ostrander E.A."/>
            <person name="Goff S.P."/>
            <person name="Metzger M.J."/>
        </authorList>
    </citation>
    <scope>NUCLEOTIDE SEQUENCE</scope>
    <source>
        <strain evidence="16">MELC-2E11</strain>
        <tissue evidence="16">Siphon/mantle</tissue>
    </source>
</reference>
<dbReference type="Proteomes" id="UP001164746">
    <property type="component" value="Chromosome 11"/>
</dbReference>
<evidence type="ECO:0000256" key="12">
    <source>
        <dbReference type="ARBA" id="ARBA00023136"/>
    </source>
</evidence>
<evidence type="ECO:0000256" key="11">
    <source>
        <dbReference type="ARBA" id="ARBA00023002"/>
    </source>
</evidence>
<evidence type="ECO:0000256" key="8">
    <source>
        <dbReference type="ARBA" id="ARBA00022824"/>
    </source>
</evidence>
<evidence type="ECO:0000256" key="14">
    <source>
        <dbReference type="ARBA" id="ARBA00023180"/>
    </source>
</evidence>
<gene>
    <name evidence="16" type="ORF">MAR_000281</name>
</gene>
<proteinExistence type="inferred from homology"/>
<organism evidence="16 17">
    <name type="scientific">Mya arenaria</name>
    <name type="common">Soft-shell clam</name>
    <dbReference type="NCBI Taxonomy" id="6604"/>
    <lineage>
        <taxon>Eukaryota</taxon>
        <taxon>Metazoa</taxon>
        <taxon>Spiralia</taxon>
        <taxon>Lophotrochozoa</taxon>
        <taxon>Mollusca</taxon>
        <taxon>Bivalvia</taxon>
        <taxon>Autobranchia</taxon>
        <taxon>Heteroconchia</taxon>
        <taxon>Euheterodonta</taxon>
        <taxon>Imparidentia</taxon>
        <taxon>Neoheterodontei</taxon>
        <taxon>Myida</taxon>
        <taxon>Myoidea</taxon>
        <taxon>Myidae</taxon>
        <taxon>Mya</taxon>
    </lineage>
</organism>
<dbReference type="InterPro" id="IPR037192">
    <property type="entry name" value="ERO1-like_sf"/>
</dbReference>
<evidence type="ECO:0000256" key="3">
    <source>
        <dbReference type="ARBA" id="ARBA00008277"/>
    </source>
</evidence>
<accession>A0ABY7FCM9</accession>
<evidence type="ECO:0000256" key="15">
    <source>
        <dbReference type="ARBA" id="ARBA00023284"/>
    </source>
</evidence>
<keyword evidence="11" id="KW-0560">Oxidoreductase</keyword>
<evidence type="ECO:0000313" key="17">
    <source>
        <dbReference type="Proteomes" id="UP001164746"/>
    </source>
</evidence>
<keyword evidence="9" id="KW-0274">FAD</keyword>
<evidence type="ECO:0000256" key="5">
    <source>
        <dbReference type="ARBA" id="ARBA00022448"/>
    </source>
</evidence>
<keyword evidence="14" id="KW-0325">Glycoprotein</keyword>
<keyword evidence="7" id="KW-0732">Signal</keyword>
<protein>
    <submittedName>
        <fullName evidence="16">ERO1B-like protein</fullName>
    </submittedName>
</protein>
<dbReference type="PANTHER" id="PTHR12613">
    <property type="entry name" value="ERO1-RELATED"/>
    <property type="match status" value="1"/>
</dbReference>
<comment type="subcellular location">
    <subcellularLocation>
        <location evidence="2">Endoplasmic reticulum membrane</location>
        <topology evidence="2">Peripheral membrane protein</topology>
        <orientation evidence="2">Lumenal side</orientation>
    </subcellularLocation>
</comment>
<evidence type="ECO:0000313" key="16">
    <source>
        <dbReference type="EMBL" id="WAR18443.1"/>
    </source>
</evidence>
<dbReference type="EMBL" id="CP111022">
    <property type="protein sequence ID" value="WAR18443.1"/>
    <property type="molecule type" value="Genomic_DNA"/>
</dbReference>
<keyword evidence="15" id="KW-0676">Redox-active center</keyword>
<keyword evidence="6" id="KW-0285">Flavoprotein</keyword>
<keyword evidence="10" id="KW-0249">Electron transport</keyword>
<evidence type="ECO:0000256" key="2">
    <source>
        <dbReference type="ARBA" id="ARBA00004367"/>
    </source>
</evidence>
<dbReference type="PANTHER" id="PTHR12613:SF0">
    <property type="entry name" value="ERO1-LIKE PROTEIN"/>
    <property type="match status" value="1"/>
</dbReference>
<keyword evidence="8" id="KW-0256">Endoplasmic reticulum</keyword>
<dbReference type="PIRSF" id="PIRSF017205">
    <property type="entry name" value="ERO1"/>
    <property type="match status" value="1"/>
</dbReference>
<comment type="similarity">
    <text evidence="3">Belongs to the EROs family.</text>
</comment>
<dbReference type="Pfam" id="PF04137">
    <property type="entry name" value="ERO1"/>
    <property type="match status" value="1"/>
</dbReference>
<evidence type="ECO:0000256" key="9">
    <source>
        <dbReference type="ARBA" id="ARBA00022827"/>
    </source>
</evidence>
<comment type="cofactor">
    <cofactor evidence="1">
        <name>FAD</name>
        <dbReference type="ChEBI" id="CHEBI:57692"/>
    </cofactor>
</comment>
<dbReference type="SUPFAM" id="SSF110019">
    <property type="entry name" value="ERO1-like"/>
    <property type="match status" value="1"/>
</dbReference>
<evidence type="ECO:0000256" key="13">
    <source>
        <dbReference type="ARBA" id="ARBA00023157"/>
    </source>
</evidence>
<evidence type="ECO:0000256" key="4">
    <source>
        <dbReference type="ARBA" id="ARBA00011802"/>
    </source>
</evidence>
<name>A0ABY7FCM9_MYAAR</name>
<sequence length="463" mass="53122">MAQYIKICFILVIAYTYIVGGSKNKSKNKLLVNRETPGPGCFCKLNGEVDDCQCKVESLDSLNNDQIYPRMKSLLSRNFFRYFKVNLHKECPFWADDSRCAMKNCAVEMCTQDDLPFGLKEEEDKESENKYIEKAQSEDCPTKADVTLGDIDTTISKESQQAFKDWTKYDDAQETFCELDDDTTGNCDYVDLLLNPERYTGYKGESPHRIWNSIYNENCFKAPDQSGYNSQSLTGMCLEKRVFYRMISGLHASISIHLSHEYLFPASTCYGTEKWGQNMEEFLRRFDHEQTDGRGPQWLKNLYFTYLVELRAIAKAAPYLEEEGYFTGDDEEDNAVKEGVLDLLNVVKQFPNQFDESKLFKGNKKEAQALKEEFRDHFRNISRIMDCVGCDKCKLWGKLQVQGMGTALKILFSGDGMGPQSTVKAGSKQKFQLRRTEIVSLLNAFGRLSSSIHAIEVFRRMIS</sequence>
<dbReference type="InterPro" id="IPR007266">
    <property type="entry name" value="Ero1"/>
</dbReference>